<dbReference type="Proteomes" id="UP000747542">
    <property type="component" value="Unassembled WGS sequence"/>
</dbReference>
<dbReference type="AlphaFoldDB" id="A0A8J5JMI5"/>
<reference evidence="1" key="1">
    <citation type="journal article" date="2021" name="Sci. Adv.">
        <title>The American lobster genome reveals insights on longevity, neural, and immune adaptations.</title>
        <authorList>
            <person name="Polinski J.M."/>
            <person name="Zimin A.V."/>
            <person name="Clark K.F."/>
            <person name="Kohn A.B."/>
            <person name="Sadowski N."/>
            <person name="Timp W."/>
            <person name="Ptitsyn A."/>
            <person name="Khanna P."/>
            <person name="Romanova D.Y."/>
            <person name="Williams P."/>
            <person name="Greenwood S.J."/>
            <person name="Moroz L.L."/>
            <person name="Walt D.R."/>
            <person name="Bodnar A.G."/>
        </authorList>
    </citation>
    <scope>NUCLEOTIDE SEQUENCE</scope>
    <source>
        <strain evidence="1">GMGI-L3</strain>
    </source>
</reference>
<accession>A0A8J5JMI5</accession>
<protein>
    <submittedName>
        <fullName evidence="1">Uncharacterized protein</fullName>
    </submittedName>
</protein>
<gene>
    <name evidence="1" type="ORF">Hamer_G010045</name>
</gene>
<proteinExistence type="predicted"/>
<dbReference type="EMBL" id="JAHLQT010037907">
    <property type="protein sequence ID" value="KAG7157198.1"/>
    <property type="molecule type" value="Genomic_DNA"/>
</dbReference>
<comment type="caution">
    <text evidence="1">The sequence shown here is derived from an EMBL/GenBank/DDBJ whole genome shotgun (WGS) entry which is preliminary data.</text>
</comment>
<evidence type="ECO:0000313" key="2">
    <source>
        <dbReference type="Proteomes" id="UP000747542"/>
    </source>
</evidence>
<organism evidence="1 2">
    <name type="scientific">Homarus americanus</name>
    <name type="common">American lobster</name>
    <dbReference type="NCBI Taxonomy" id="6706"/>
    <lineage>
        <taxon>Eukaryota</taxon>
        <taxon>Metazoa</taxon>
        <taxon>Ecdysozoa</taxon>
        <taxon>Arthropoda</taxon>
        <taxon>Crustacea</taxon>
        <taxon>Multicrustacea</taxon>
        <taxon>Malacostraca</taxon>
        <taxon>Eumalacostraca</taxon>
        <taxon>Eucarida</taxon>
        <taxon>Decapoda</taxon>
        <taxon>Pleocyemata</taxon>
        <taxon>Astacidea</taxon>
        <taxon>Nephropoidea</taxon>
        <taxon>Nephropidae</taxon>
        <taxon>Homarus</taxon>
    </lineage>
</organism>
<evidence type="ECO:0000313" key="1">
    <source>
        <dbReference type="EMBL" id="KAG7157198.1"/>
    </source>
</evidence>
<sequence length="131" mass="14653">MGRNPYRILGRNPTVFPGRDLLSSGAESYLFWDGILPSYGAESYRILGRNPTVFWGGILPSPLGRILPYFWCNRTLFWSGILPSSGAESYPILGQNPTVFWGGILPYSEEESYRLLGGIHHCSWGQNPTVI</sequence>
<keyword evidence="2" id="KW-1185">Reference proteome</keyword>
<name>A0A8J5JMI5_HOMAM</name>